<evidence type="ECO:0008006" key="2">
    <source>
        <dbReference type="Google" id="ProtNLM"/>
    </source>
</evidence>
<reference evidence="1" key="1">
    <citation type="submission" date="2021-01" db="EMBL/GenBank/DDBJ databases">
        <authorList>
            <person name="Corre E."/>
            <person name="Pelletier E."/>
            <person name="Niang G."/>
            <person name="Scheremetjew M."/>
            <person name="Finn R."/>
            <person name="Kale V."/>
            <person name="Holt S."/>
            <person name="Cochrane G."/>
            <person name="Meng A."/>
            <person name="Brown T."/>
            <person name="Cohen L."/>
        </authorList>
    </citation>
    <scope>NUCLEOTIDE SEQUENCE</scope>
    <source>
        <strain evidence="1">Pbaha01</strain>
    </source>
</reference>
<name>A0A7S0A9V3_9DINO</name>
<dbReference type="AlphaFoldDB" id="A0A7S0A9V3"/>
<organism evidence="1">
    <name type="scientific">Pyrodinium bahamense</name>
    <dbReference type="NCBI Taxonomy" id="73915"/>
    <lineage>
        <taxon>Eukaryota</taxon>
        <taxon>Sar</taxon>
        <taxon>Alveolata</taxon>
        <taxon>Dinophyceae</taxon>
        <taxon>Gonyaulacales</taxon>
        <taxon>Pyrocystaceae</taxon>
        <taxon>Pyrodinium</taxon>
    </lineage>
</organism>
<protein>
    <recommendedName>
        <fullName evidence="2">Phytanoyl-CoA dioxygenase</fullName>
    </recommendedName>
</protein>
<evidence type="ECO:0000313" key="1">
    <source>
        <dbReference type="EMBL" id="CAD8356845.1"/>
    </source>
</evidence>
<gene>
    <name evidence="1" type="ORF">PBAH0796_LOCUS12212</name>
</gene>
<dbReference type="EMBL" id="HBEG01020158">
    <property type="protein sequence ID" value="CAD8356845.1"/>
    <property type="molecule type" value="Transcribed_RNA"/>
</dbReference>
<dbReference type="InterPro" id="IPR008775">
    <property type="entry name" value="Phytyl_CoA_dOase-like"/>
</dbReference>
<sequence length="402" mass="44458">MPSQQSAPPAHSSCAAAIADANAILLDRAVPTLTPAELQSYCDQGFLVVRNVLPTSLANVIREHIIHPGFKHRGLDPEDPTTWGKGGLAVEQLNWQEWLTSLFVSESPYSGQWCRFEAGLEKDHRKDLGAGELKVLHEAWRLANEVVALRFRAVLDQLVGPGEWDEAPLRDKGVLPKCLHVRYGLPSKDPRRSLASHRWPRVGWHIDGAWNDHQLGQRRGQEAGRPRRADHCCVGLILYSEVLPKGGLTGVVPGSHDYMMRKVLAHTRSGGIPNARVLAGQTLSPGAPLDPAAQMDHPLQPGDALLMHPYLVHSSAWNFQPSLRIATRISFNYKVPHNAESLLDMGRRQLLGAESSGKSKLPPNTELFLRVLEEEPWQMDDWNAAPSPKRVRIGKALGLTRG</sequence>
<dbReference type="Gene3D" id="2.60.120.620">
    <property type="entry name" value="q2cbj1_9rhob like domain"/>
    <property type="match status" value="1"/>
</dbReference>
<dbReference type="SUPFAM" id="SSF51197">
    <property type="entry name" value="Clavaminate synthase-like"/>
    <property type="match status" value="1"/>
</dbReference>
<proteinExistence type="predicted"/>
<dbReference type="Pfam" id="PF05721">
    <property type="entry name" value="PhyH"/>
    <property type="match status" value="1"/>
</dbReference>
<accession>A0A7S0A9V3</accession>